<feature type="domain" description="ABC transporter" evidence="5">
    <location>
        <begin position="16"/>
        <end position="239"/>
    </location>
</feature>
<accession>A0A918TAB3</accession>
<organism evidence="6 7">
    <name type="scientific">Streptomyces cinnamoneus</name>
    <name type="common">Streptoverticillium cinnamoneum</name>
    <dbReference type="NCBI Taxonomy" id="53446"/>
    <lineage>
        <taxon>Bacteria</taxon>
        <taxon>Bacillati</taxon>
        <taxon>Actinomycetota</taxon>
        <taxon>Actinomycetes</taxon>
        <taxon>Kitasatosporales</taxon>
        <taxon>Streptomycetaceae</taxon>
        <taxon>Streptomyces</taxon>
        <taxon>Streptomyces cinnamoneus group</taxon>
    </lineage>
</organism>
<dbReference type="Gene3D" id="3.40.50.300">
    <property type="entry name" value="P-loop containing nucleotide triphosphate hydrolases"/>
    <property type="match status" value="1"/>
</dbReference>
<dbReference type="SUPFAM" id="SSF52540">
    <property type="entry name" value="P-loop containing nucleoside triphosphate hydrolases"/>
    <property type="match status" value="1"/>
</dbReference>
<dbReference type="SMART" id="SM00382">
    <property type="entry name" value="AAA"/>
    <property type="match status" value="1"/>
</dbReference>
<comment type="similarity">
    <text evidence="1">Belongs to the ABC transporter superfamily.</text>
</comment>
<dbReference type="InterPro" id="IPR003439">
    <property type="entry name" value="ABC_transporter-like_ATP-bd"/>
</dbReference>
<dbReference type="InterPro" id="IPR003593">
    <property type="entry name" value="AAA+_ATPase"/>
</dbReference>
<keyword evidence="4 6" id="KW-0067">ATP-binding</keyword>
<evidence type="ECO:0000256" key="4">
    <source>
        <dbReference type="ARBA" id="ARBA00022840"/>
    </source>
</evidence>
<dbReference type="EMBL" id="BMVB01000002">
    <property type="protein sequence ID" value="GHC36806.1"/>
    <property type="molecule type" value="Genomic_DNA"/>
</dbReference>
<dbReference type="InterPro" id="IPR027417">
    <property type="entry name" value="P-loop_NTPase"/>
</dbReference>
<name>A0A918TAB3_STRCJ</name>
<keyword evidence="3" id="KW-0547">Nucleotide-binding</keyword>
<reference evidence="6" key="2">
    <citation type="submission" date="2020-09" db="EMBL/GenBank/DDBJ databases">
        <authorList>
            <person name="Sun Q."/>
            <person name="Ohkuma M."/>
        </authorList>
    </citation>
    <scope>NUCLEOTIDE SEQUENCE</scope>
    <source>
        <strain evidence="6">JCM 4633</strain>
    </source>
</reference>
<proteinExistence type="inferred from homology"/>
<comment type="caution">
    <text evidence="6">The sequence shown here is derived from an EMBL/GenBank/DDBJ whole genome shotgun (WGS) entry which is preliminary data.</text>
</comment>
<evidence type="ECO:0000256" key="2">
    <source>
        <dbReference type="ARBA" id="ARBA00022448"/>
    </source>
</evidence>
<dbReference type="PROSITE" id="PS50893">
    <property type="entry name" value="ABC_TRANSPORTER_2"/>
    <property type="match status" value="1"/>
</dbReference>
<protein>
    <submittedName>
        <fullName evidence="6">Lantibiotic ABC transporter ATP-binding protein</fullName>
    </submittedName>
</protein>
<evidence type="ECO:0000259" key="5">
    <source>
        <dbReference type="PROSITE" id="PS50893"/>
    </source>
</evidence>
<evidence type="ECO:0000256" key="3">
    <source>
        <dbReference type="ARBA" id="ARBA00022741"/>
    </source>
</evidence>
<reference evidence="6" key="1">
    <citation type="journal article" date="2014" name="Int. J. Syst. Evol. Microbiol.">
        <title>Complete genome sequence of Corynebacterium casei LMG S-19264T (=DSM 44701T), isolated from a smear-ripened cheese.</title>
        <authorList>
            <consortium name="US DOE Joint Genome Institute (JGI-PGF)"/>
            <person name="Walter F."/>
            <person name="Albersmeier A."/>
            <person name="Kalinowski J."/>
            <person name="Ruckert C."/>
        </authorList>
    </citation>
    <scope>NUCLEOTIDE SEQUENCE</scope>
    <source>
        <strain evidence="6">JCM 4633</strain>
    </source>
</reference>
<dbReference type="Pfam" id="PF00005">
    <property type="entry name" value="ABC_tran"/>
    <property type="match status" value="1"/>
</dbReference>
<dbReference type="RefSeq" id="WP_229844548.1">
    <property type="nucleotide sequence ID" value="NZ_BMVB01000002.1"/>
</dbReference>
<evidence type="ECO:0000256" key="1">
    <source>
        <dbReference type="ARBA" id="ARBA00005417"/>
    </source>
</evidence>
<dbReference type="PANTHER" id="PTHR43335">
    <property type="entry name" value="ABC TRANSPORTER, ATP-BINDING PROTEIN"/>
    <property type="match status" value="1"/>
</dbReference>
<dbReference type="GO" id="GO:0016887">
    <property type="term" value="F:ATP hydrolysis activity"/>
    <property type="evidence" value="ECO:0007669"/>
    <property type="project" value="InterPro"/>
</dbReference>
<evidence type="ECO:0000313" key="6">
    <source>
        <dbReference type="EMBL" id="GHC36806.1"/>
    </source>
</evidence>
<dbReference type="Proteomes" id="UP000646244">
    <property type="component" value="Unassembled WGS sequence"/>
</dbReference>
<dbReference type="GO" id="GO:0005524">
    <property type="term" value="F:ATP binding"/>
    <property type="evidence" value="ECO:0007669"/>
    <property type="project" value="UniProtKB-KW"/>
</dbReference>
<sequence>MYAAPHPEMPGGTPVIETRGLSKAFRHSTAVDSVDLTVRPGRIYGLLGPNGAGKSTTLKMILGLLPPTAGEVRLFGRPWSRPDLSRIGASINGPSFYGHLSARQNLVVHTHLLGLPEAEADRALAAVELDPSDRKKAKSFSTGMKGRLALAIAMLGSPDILILDEPQNGLDPEGIAALRTMLRRFTDTGRTIVLSSHLLGEVASVADDIGLIAAGRLRYQGRLADLAPDGDLERAYFTLTGAAQGAGVMS</sequence>
<dbReference type="PANTHER" id="PTHR43335:SF4">
    <property type="entry name" value="ABC TRANSPORTER, ATP-BINDING PROTEIN"/>
    <property type="match status" value="1"/>
</dbReference>
<dbReference type="AlphaFoldDB" id="A0A918TAB3"/>
<keyword evidence="2" id="KW-0813">Transport</keyword>
<evidence type="ECO:0000313" key="7">
    <source>
        <dbReference type="Proteomes" id="UP000646244"/>
    </source>
</evidence>
<gene>
    <name evidence="6" type="ORF">GCM10010507_07590</name>
</gene>